<feature type="compositionally biased region" description="Basic and acidic residues" evidence="5">
    <location>
        <begin position="921"/>
        <end position="930"/>
    </location>
</feature>
<evidence type="ECO:0000256" key="5">
    <source>
        <dbReference type="SAM" id="MobiDB-lite"/>
    </source>
</evidence>
<evidence type="ECO:0000313" key="6">
    <source>
        <dbReference type="EMBL" id="CAB9516162.1"/>
    </source>
</evidence>
<feature type="compositionally biased region" description="Acidic residues" evidence="5">
    <location>
        <begin position="47"/>
        <end position="66"/>
    </location>
</feature>
<feature type="compositionally biased region" description="Basic residues" evidence="5">
    <location>
        <begin position="1088"/>
        <end position="1101"/>
    </location>
</feature>
<dbReference type="Gene3D" id="3.80.10.10">
    <property type="entry name" value="Ribonuclease Inhibitor"/>
    <property type="match status" value="1"/>
</dbReference>
<feature type="region of interest" description="Disordered" evidence="5">
    <location>
        <begin position="965"/>
        <end position="1008"/>
    </location>
</feature>
<dbReference type="GO" id="GO:0005737">
    <property type="term" value="C:cytoplasm"/>
    <property type="evidence" value="ECO:0007669"/>
    <property type="project" value="UniProtKB-SubCell"/>
</dbReference>
<dbReference type="OrthoDB" id="430293at2759"/>
<dbReference type="PANTHER" id="PTHR15454:SF69">
    <property type="entry name" value="SERINE_THREONINE-PROTEIN KINASE 11-INTERACTING PROTEIN"/>
    <property type="match status" value="1"/>
</dbReference>
<evidence type="ECO:0000256" key="1">
    <source>
        <dbReference type="ARBA" id="ARBA00004496"/>
    </source>
</evidence>
<feature type="region of interest" description="Disordered" evidence="5">
    <location>
        <begin position="1"/>
        <end position="377"/>
    </location>
</feature>
<organism evidence="6 7">
    <name type="scientific">Seminavis robusta</name>
    <dbReference type="NCBI Taxonomy" id="568900"/>
    <lineage>
        <taxon>Eukaryota</taxon>
        <taxon>Sar</taxon>
        <taxon>Stramenopiles</taxon>
        <taxon>Ochrophyta</taxon>
        <taxon>Bacillariophyta</taxon>
        <taxon>Bacillariophyceae</taxon>
        <taxon>Bacillariophycidae</taxon>
        <taxon>Naviculales</taxon>
        <taxon>Naviculaceae</taxon>
        <taxon>Seminavis</taxon>
    </lineage>
</organism>
<accession>A0A9N8HKL6</accession>
<keyword evidence="3" id="KW-0433">Leucine-rich repeat</keyword>
<feature type="compositionally biased region" description="Low complexity" evidence="5">
    <location>
        <begin position="890"/>
        <end position="906"/>
    </location>
</feature>
<feature type="region of interest" description="Disordered" evidence="5">
    <location>
        <begin position="1041"/>
        <end position="1204"/>
    </location>
</feature>
<feature type="compositionally biased region" description="Acidic residues" evidence="5">
    <location>
        <begin position="347"/>
        <end position="356"/>
    </location>
</feature>
<keyword evidence="2" id="KW-0963">Cytoplasm</keyword>
<feature type="region of interest" description="Disordered" evidence="5">
    <location>
        <begin position="828"/>
        <end position="943"/>
    </location>
</feature>
<feature type="compositionally biased region" description="Basic residues" evidence="5">
    <location>
        <begin position="1050"/>
        <end position="1061"/>
    </location>
</feature>
<reference evidence="6" key="1">
    <citation type="submission" date="2020-06" db="EMBL/GenBank/DDBJ databases">
        <authorList>
            <consortium name="Plant Systems Biology data submission"/>
        </authorList>
    </citation>
    <scope>NUCLEOTIDE SEQUENCE</scope>
    <source>
        <strain evidence="6">D6</strain>
    </source>
</reference>
<feature type="compositionally biased region" description="Basic and acidic residues" evidence="5">
    <location>
        <begin position="967"/>
        <end position="990"/>
    </location>
</feature>
<dbReference type="InterPro" id="IPR032675">
    <property type="entry name" value="LRR_dom_sf"/>
</dbReference>
<feature type="compositionally biased region" description="Low complexity" evidence="5">
    <location>
        <begin position="357"/>
        <end position="368"/>
    </location>
</feature>
<evidence type="ECO:0000256" key="4">
    <source>
        <dbReference type="ARBA" id="ARBA00022737"/>
    </source>
</evidence>
<comment type="subcellular location">
    <subcellularLocation>
        <location evidence="1">Cytoplasm</location>
    </subcellularLocation>
</comment>
<dbReference type="Pfam" id="PF13855">
    <property type="entry name" value="LRR_8"/>
    <property type="match status" value="1"/>
</dbReference>
<feature type="compositionally biased region" description="Polar residues" evidence="5">
    <location>
        <begin position="142"/>
        <end position="165"/>
    </location>
</feature>
<evidence type="ECO:0000313" key="7">
    <source>
        <dbReference type="Proteomes" id="UP001153069"/>
    </source>
</evidence>
<feature type="compositionally biased region" description="Polar residues" evidence="5">
    <location>
        <begin position="1410"/>
        <end position="1426"/>
    </location>
</feature>
<dbReference type="EMBL" id="CAICTM010000763">
    <property type="protein sequence ID" value="CAB9516162.1"/>
    <property type="molecule type" value="Genomic_DNA"/>
</dbReference>
<sequence>MPAVDVASDEMSENTTQSATQDPKAIQESASRSLSTNGSSSDHSNGDDNEEDEEMAVDTDNGDDEELVLRETERGASAQQEPAKHNAIDPTGISSSSIQEDEDNADNMFPSQEEEIIDPVENSEIPEQTEQGDAAEQDAEENPNSILTPGSPNTTEHQDNTSTPTQVQEEQQEQQQSMADSRQQDEEEDHPNLNGILVSDSPNSRDDQENVPTGFARVQQEPEQLIEPSMAEPQQEDQEGENGILVADSPNGGDDQENPPTQEQIEQSMAQPQKEEGENGILVSGNSRDDQESTLTGATRVQQEPEQIEQSMVEPQQDNEEGENPNGILTAGSSPNSTEHQENLLAQEEEPEEDQEQSMTEPQQQQEEISTRQISRSPARSIVSSIVIRQTEETLQALQASLEQSSTELLRTLGNHLSQLPYSPASNGRPVGGFSLPASAIGWLASSRPPGTSLDALLPRLTHLRVTAAQQWPAKIKAAPAQQRQQQQRHQQPQRYFDSLQSFHRLRYSPTVDPSVFPNLQVLLLDQVPPDWVVRLSSLSSTLQVLRVERACFYDLDTFLFGSNRAMSYDNEVDDDWEHVQVEYHQLTHLKLSHCNLGEMTRGLARQRRRDNSNGGATIQHSPDVSQSLPLARMPKLQSLSLSHNEIRSEEAALATGISHASHLSTFDLSYNQITSLAHAPRYLGNLQTLILTGNKIESAKGIDRLYGLQTLALDHNCIRDWIHVAGLARLPELQVLKLKGNPCMETAARQKHARVMLLDLFREQRLVMDQTTTFRQLDAVLPVIDEKPVSSRELKALQQRAFRMVAPRAAAPTRREGTALVPPAAGIVQEEGPANSNNASEGDKQELDQNRPPAPEAATSTKVSIVKGRRGARKRRKASKAVIEDEPYANARSATRASAAHGTSRLQQSSTPEQPAGTCSDEKKEEAAMKIRSSLDSSGLQSEMKSSGLKLSFSITDVLLSLDPAPRGKETTEVDALEREPSEADKNGDVADPEEATASVNGKGSNVGLKYAEFDWPEPLPYVPKENLYPEFEWKVQTTISLSEEAGNRKAKAKKKKGKASRSQQVNRKKPPAMSTSGSAMDDAANKKKKSKTKKKKKKPPNTASQKQSPGGVAAETANGTSEGVGQRGVKKPPPANEVASVNLDEGGTVSGSVPKSPNRSPTTDVASRTSLTLRRSVSSDDDDDVDAGATPSGAQGASFPASVMDGFDDATYSSMGTNRSGATKSLKGPSRQDTFHLAEVKSKFLGMEQERNLKVEDNLESYFKNFVFPDFVPNLDSDQLGADVDTWQSVFFRYPRIQLFPKDRDLREKSVKKGSSASVQLPTNRIGEEQKERFVKVWKEDIVACGKPALRRLKPNRTAHFGFHGELSWLDGKVQTVSECRQVILCLSSTSFYIILDNDSLTAKEQKPSNATDARVASPSTGNQDALELSPTKARPRGRFPSPLPAEAVFSQAMWPHAVACHPLSDIQGITIGFGFQRMTLRVRNPAYPSAVDYTYALLTSNKMKTVEVLRGFQGLVKEATLEMDRALTEEAIKIDNDDRLFLDGLAKAVAPDPQVGPPEPVGAVLHYQILKQRWKHGQRGAVKRICVVTDRKIYLLDEEYEGDGSVSVNSRSGQRLGTPSFRLIDSADLQQVAEIKAADADPNATTIIIRPIETFGRTHRWRLLCRDRSGAEKLVEDVRKGLALID</sequence>
<feature type="compositionally biased region" description="Polar residues" evidence="5">
    <location>
        <begin position="293"/>
        <end position="316"/>
    </location>
</feature>
<evidence type="ECO:0000256" key="2">
    <source>
        <dbReference type="ARBA" id="ARBA00022490"/>
    </source>
</evidence>
<name>A0A9N8HKL6_9STRA</name>
<evidence type="ECO:0000256" key="3">
    <source>
        <dbReference type="ARBA" id="ARBA00022614"/>
    </source>
</evidence>
<protein>
    <submittedName>
        <fullName evidence="6">Nischarin</fullName>
    </submittedName>
</protein>
<proteinExistence type="predicted"/>
<dbReference type="PANTHER" id="PTHR15454">
    <property type="entry name" value="NISCHARIN RELATED"/>
    <property type="match status" value="1"/>
</dbReference>
<feature type="compositionally biased region" description="Basic residues" evidence="5">
    <location>
        <begin position="868"/>
        <end position="880"/>
    </location>
</feature>
<feature type="compositionally biased region" description="Polar residues" evidence="5">
    <location>
        <begin position="1152"/>
        <end position="1168"/>
    </location>
</feature>
<feature type="compositionally biased region" description="Polar residues" evidence="5">
    <location>
        <begin position="258"/>
        <end position="271"/>
    </location>
</feature>
<dbReference type="Proteomes" id="UP001153069">
    <property type="component" value="Unassembled WGS sequence"/>
</dbReference>
<keyword evidence="4" id="KW-0677">Repeat</keyword>
<dbReference type="InterPro" id="IPR001611">
    <property type="entry name" value="Leu-rich_rpt"/>
</dbReference>
<comment type="caution">
    <text evidence="6">The sequence shown here is derived from an EMBL/GenBank/DDBJ whole genome shotgun (WGS) entry which is preliminary data.</text>
</comment>
<dbReference type="PROSITE" id="PS51450">
    <property type="entry name" value="LRR"/>
    <property type="match status" value="2"/>
</dbReference>
<gene>
    <name evidence="6" type="ORF">SEMRO_764_G199070.1</name>
</gene>
<feature type="region of interest" description="Disordered" evidence="5">
    <location>
        <begin position="1406"/>
        <end position="1443"/>
    </location>
</feature>
<dbReference type="SUPFAM" id="SSF52047">
    <property type="entry name" value="RNI-like"/>
    <property type="match status" value="1"/>
</dbReference>
<feature type="compositionally biased region" description="Low complexity" evidence="5">
    <location>
        <begin position="166"/>
        <end position="176"/>
    </location>
</feature>
<feature type="compositionally biased region" description="Low complexity" evidence="5">
    <location>
        <begin position="1169"/>
        <end position="1178"/>
    </location>
</feature>
<keyword evidence="7" id="KW-1185">Reference proteome</keyword>